<gene>
    <name evidence="2" type="ORF">KQR59_05635</name>
</gene>
<evidence type="ECO:0000256" key="1">
    <source>
        <dbReference type="SAM" id="Phobius"/>
    </source>
</evidence>
<protein>
    <submittedName>
        <fullName evidence="2">Uncharacterized protein</fullName>
    </submittedName>
</protein>
<proteinExistence type="predicted"/>
<keyword evidence="1" id="KW-1133">Transmembrane helix</keyword>
<name>A0AAJ4NMN8_9GAMM</name>
<dbReference type="EMBL" id="CP076680">
    <property type="protein sequence ID" value="QWU98597.1"/>
    <property type="molecule type" value="Genomic_DNA"/>
</dbReference>
<organism evidence="2 3">
    <name type="scientific">Francisella salimarina</name>
    <dbReference type="NCBI Taxonomy" id="2599927"/>
    <lineage>
        <taxon>Bacteria</taxon>
        <taxon>Pseudomonadati</taxon>
        <taxon>Pseudomonadota</taxon>
        <taxon>Gammaproteobacteria</taxon>
        <taxon>Thiotrichales</taxon>
        <taxon>Francisellaceae</taxon>
        <taxon>Francisella</taxon>
    </lineage>
</organism>
<evidence type="ECO:0000313" key="3">
    <source>
        <dbReference type="Proteomes" id="UP000683421"/>
    </source>
</evidence>
<keyword evidence="1" id="KW-0472">Membrane</keyword>
<sequence length="109" mass="12010">MKQIGRKLILKRMILLVFAISTVFSIFPASNVTPISNHITISNPCSSASSASTSTTIGCNSISLAAFLARFKQISNIYRPIGILFIKMVSGLSFLLIERIYRPPKLIFC</sequence>
<feature type="transmembrane region" description="Helical" evidence="1">
    <location>
        <begin position="77"/>
        <end position="97"/>
    </location>
</feature>
<dbReference type="Proteomes" id="UP000683421">
    <property type="component" value="Chromosome"/>
</dbReference>
<keyword evidence="3" id="KW-1185">Reference proteome</keyword>
<accession>A0AAJ4NMN8</accession>
<dbReference type="KEGG" id="fsr:KQR59_05635"/>
<reference evidence="2 3" key="1">
    <citation type="submission" date="2021-06" db="EMBL/GenBank/DDBJ databases">
        <title>Ulceroglandular infection and bacteremia caused by Francisella salimarina in an immunocompromised patient, France.</title>
        <authorList>
            <person name="Hennebique A."/>
            <person name="Caspar Y."/>
            <person name="Maurin M."/>
            <person name="Boisset S."/>
            <person name="Pelloux I."/>
            <person name="Gallego-Hernanz M.P."/>
            <person name="Burucoa C."/>
            <person name="Cazenave-Roblot F."/>
            <person name="Plouzeau C."/>
            <person name="Rammaert B."/>
        </authorList>
    </citation>
    <scope>NUCLEOTIDE SEQUENCE [LARGE SCALE GENOMIC DNA]</scope>
    <source>
        <strain evidence="2 3">CHUGA-F75</strain>
    </source>
</reference>
<evidence type="ECO:0000313" key="2">
    <source>
        <dbReference type="EMBL" id="QWU98597.1"/>
    </source>
</evidence>
<keyword evidence="1" id="KW-0812">Transmembrane</keyword>
<dbReference type="RefSeq" id="WP_216691776.1">
    <property type="nucleotide sequence ID" value="NZ_CP076680.1"/>
</dbReference>
<dbReference type="AlphaFoldDB" id="A0AAJ4NMN8"/>
<feature type="transmembrane region" description="Helical" evidence="1">
    <location>
        <begin position="12"/>
        <end position="30"/>
    </location>
</feature>